<dbReference type="GO" id="GO:0030170">
    <property type="term" value="F:pyridoxal phosphate binding"/>
    <property type="evidence" value="ECO:0007669"/>
    <property type="project" value="InterPro"/>
</dbReference>
<reference evidence="6" key="2">
    <citation type="submission" date="2022-12" db="EMBL/GenBank/DDBJ databases">
        <authorList>
            <person name="Dechsakulwatana C."/>
            <person name="Rungsihiranrut A."/>
            <person name="Muangchinda C."/>
            <person name="Ningthoujam R."/>
            <person name="Klankeo P."/>
            <person name="Pinyakong O."/>
        </authorList>
    </citation>
    <scope>NUCLEOTIDE SEQUENCE</scope>
    <source>
        <strain evidence="6">TL01-2</strain>
    </source>
</reference>
<evidence type="ECO:0000313" key="7">
    <source>
        <dbReference type="Proteomes" id="UP001269400"/>
    </source>
</evidence>
<evidence type="ECO:0000256" key="4">
    <source>
        <dbReference type="ARBA" id="ARBA00022898"/>
    </source>
</evidence>
<dbReference type="GO" id="GO:0042802">
    <property type="term" value="F:identical protein binding"/>
    <property type="evidence" value="ECO:0007669"/>
    <property type="project" value="TreeGrafter"/>
</dbReference>
<comment type="cofactor">
    <cofactor evidence="1">
        <name>pyridoxal 5'-phosphate</name>
        <dbReference type="ChEBI" id="CHEBI:597326"/>
    </cofactor>
</comment>
<dbReference type="Gene3D" id="3.40.640.10">
    <property type="entry name" value="Type I PLP-dependent aspartate aminotransferase-like (Major domain)"/>
    <property type="match status" value="1"/>
</dbReference>
<keyword evidence="4 5" id="KW-0663">Pyridoxal phosphate</keyword>
<keyword evidence="2 6" id="KW-0032">Aminotransferase</keyword>
<accession>A0AAX6NCR9</accession>
<keyword evidence="3" id="KW-0808">Transferase</keyword>
<evidence type="ECO:0000256" key="2">
    <source>
        <dbReference type="ARBA" id="ARBA00022576"/>
    </source>
</evidence>
<evidence type="ECO:0000256" key="3">
    <source>
        <dbReference type="ARBA" id="ARBA00022679"/>
    </source>
</evidence>
<dbReference type="Pfam" id="PF00202">
    <property type="entry name" value="Aminotran_3"/>
    <property type="match status" value="1"/>
</dbReference>
<comment type="similarity">
    <text evidence="5">Belongs to the class-III pyridoxal-phosphate-dependent aminotransferase family.</text>
</comment>
<dbReference type="GO" id="GO:0008483">
    <property type="term" value="F:transaminase activity"/>
    <property type="evidence" value="ECO:0007669"/>
    <property type="project" value="UniProtKB-KW"/>
</dbReference>
<dbReference type="InterPro" id="IPR015421">
    <property type="entry name" value="PyrdxlP-dep_Trfase_major"/>
</dbReference>
<dbReference type="SUPFAM" id="SSF53383">
    <property type="entry name" value="PLP-dependent transferases"/>
    <property type="match status" value="1"/>
</dbReference>
<organism evidence="6 7">
    <name type="scientific">Priestia aryabhattai</name>
    <name type="common">Bacillus aryabhattai</name>
    <dbReference type="NCBI Taxonomy" id="412384"/>
    <lineage>
        <taxon>Bacteria</taxon>
        <taxon>Bacillati</taxon>
        <taxon>Bacillota</taxon>
        <taxon>Bacilli</taxon>
        <taxon>Bacillales</taxon>
        <taxon>Bacillaceae</taxon>
        <taxon>Priestia</taxon>
    </lineage>
</organism>
<dbReference type="Proteomes" id="UP001269400">
    <property type="component" value="Unassembled WGS sequence"/>
</dbReference>
<dbReference type="PROSITE" id="PS00600">
    <property type="entry name" value="AA_TRANSFER_CLASS_3"/>
    <property type="match status" value="1"/>
</dbReference>
<sequence length="410" mass="45825">MSWSDKNSEYLAPAYTKLPITIIKGNGCYLFDEKQNQYLDMFAGVGVNQLGYNHPALNKVLVKQAKNMIHAPYHFYNPNAIEYAQKISEYSINGKVFFTTSGAEATESVLKMLYKRKKRTSDSRNKLVVFKNSFHGRTLGAVSLTRQPAVYQDYPSTIFEAIEITPNSIEEFQKAIKEEKPLAFLMEPVLGSGGVFPISDEFMIMARKICDETNTLLIMDEIQTGMCRTGTFFSYKTSGIKPDAILFGKGSGGGIPLGGVIIGDKLLETYQKGDHGTTWANPPLATSLGLAAMEVLVEQDVINVEEKAAYLFNELTKIQDYCPHILTEIRYKGLMFGLSTTLSPELARDFQLSSLKNGILIDITQGNIIRLLPPLIITHLEINEFLTAFKKTLKEFQLEKKLSLFFNGGQ</sequence>
<dbReference type="RefSeq" id="WP_316910752.1">
    <property type="nucleotide sequence ID" value="NZ_JAPTGD010000002.1"/>
</dbReference>
<dbReference type="AlphaFoldDB" id="A0AAX6NCR9"/>
<dbReference type="InterPro" id="IPR015424">
    <property type="entry name" value="PyrdxlP-dep_Trfase"/>
</dbReference>
<dbReference type="EMBL" id="JAPTGD010000002">
    <property type="protein sequence ID" value="MDU9693526.1"/>
    <property type="molecule type" value="Genomic_DNA"/>
</dbReference>
<proteinExistence type="inferred from homology"/>
<comment type="caution">
    <text evidence="6">The sequence shown here is derived from an EMBL/GenBank/DDBJ whole genome shotgun (WGS) entry which is preliminary data.</text>
</comment>
<evidence type="ECO:0000313" key="6">
    <source>
        <dbReference type="EMBL" id="MDU9693526.1"/>
    </source>
</evidence>
<dbReference type="CDD" id="cd00610">
    <property type="entry name" value="OAT_like"/>
    <property type="match status" value="1"/>
</dbReference>
<dbReference type="Gene3D" id="3.90.1150.10">
    <property type="entry name" value="Aspartate Aminotransferase, domain 1"/>
    <property type="match status" value="1"/>
</dbReference>
<dbReference type="InterPro" id="IPR049704">
    <property type="entry name" value="Aminotrans_3_PPA_site"/>
</dbReference>
<dbReference type="PIRSF" id="PIRSF000521">
    <property type="entry name" value="Transaminase_4ab_Lys_Orn"/>
    <property type="match status" value="1"/>
</dbReference>
<dbReference type="InterPro" id="IPR015422">
    <property type="entry name" value="PyrdxlP-dep_Trfase_small"/>
</dbReference>
<gene>
    <name evidence="6" type="ORF">O0Q50_20325</name>
</gene>
<dbReference type="PANTHER" id="PTHR11986:SF79">
    <property type="entry name" value="ACETYLORNITHINE AMINOTRANSFERASE, MITOCHONDRIAL"/>
    <property type="match status" value="1"/>
</dbReference>
<dbReference type="PANTHER" id="PTHR11986">
    <property type="entry name" value="AMINOTRANSFERASE CLASS III"/>
    <property type="match status" value="1"/>
</dbReference>
<reference evidence="6" key="1">
    <citation type="journal article" date="2022" name="J Environ Chem Eng">
        <title>Biodegradation of petroleum oil using a constructed nonpathogenic and heavy metal-tolerant bacterial consortium isolated from marine sponges.</title>
        <authorList>
            <person name="Dechsakulwatana C."/>
            <person name="Rungsihiranrut A."/>
            <person name="Muangchinda C."/>
            <person name="Ningthoujam R."/>
            <person name="Klankeo P."/>
            <person name="Pinyakong O."/>
        </authorList>
    </citation>
    <scope>NUCLEOTIDE SEQUENCE</scope>
    <source>
        <strain evidence="6">TL01-2</strain>
    </source>
</reference>
<dbReference type="FunFam" id="3.40.640.10:FF:000004">
    <property type="entry name" value="Acetylornithine aminotransferase"/>
    <property type="match status" value="1"/>
</dbReference>
<name>A0AAX6NCR9_PRIAR</name>
<evidence type="ECO:0000256" key="5">
    <source>
        <dbReference type="RuleBase" id="RU003560"/>
    </source>
</evidence>
<protein>
    <submittedName>
        <fullName evidence="6">Aminotransferase class III-fold pyridoxal phosphate-dependent enzyme</fullName>
    </submittedName>
</protein>
<evidence type="ECO:0000256" key="1">
    <source>
        <dbReference type="ARBA" id="ARBA00001933"/>
    </source>
</evidence>
<dbReference type="InterPro" id="IPR005814">
    <property type="entry name" value="Aminotrans_3"/>
</dbReference>
<dbReference type="InterPro" id="IPR050103">
    <property type="entry name" value="Class-III_PLP-dep_AT"/>
</dbReference>